<reference evidence="8" key="1">
    <citation type="submission" date="2021-03" db="EMBL/GenBank/DDBJ databases">
        <title>Acanthopleuribacteraceae sp. M133.</title>
        <authorList>
            <person name="Wang G."/>
        </authorList>
    </citation>
    <scope>NUCLEOTIDE SEQUENCE</scope>
    <source>
        <strain evidence="8">M133</strain>
    </source>
</reference>
<dbReference type="InterPro" id="IPR000297">
    <property type="entry name" value="PPIase_PpiC"/>
</dbReference>
<proteinExistence type="predicted"/>
<dbReference type="EC" id="5.2.1.8" evidence="2"/>
<feature type="chain" id="PRO_5035187855" description="peptidylprolyl isomerase" evidence="6">
    <location>
        <begin position="22"/>
        <end position="368"/>
    </location>
</feature>
<feature type="domain" description="PpiC" evidence="7">
    <location>
        <begin position="34"/>
        <end position="142"/>
    </location>
</feature>
<feature type="domain" description="PpiC" evidence="7">
    <location>
        <begin position="263"/>
        <end position="366"/>
    </location>
</feature>
<keyword evidence="4 5" id="KW-0413">Isomerase</keyword>
<dbReference type="InterPro" id="IPR051370">
    <property type="entry name" value="PPIase_Pin1"/>
</dbReference>
<sequence>MKARIIWVAFLWLAMSHAAWGTTPDQSDQYFPIHKTYAASHILISYFGADKRPEHVHRNKAEAKARAEELLAKVLADPSSFERIAAAESDGPSAANDGYLGGFNRGSMAPAFEKAVRKLEDGAIFHKPVKTGFGYHIVRRNSVTPKHFCARIILFTHKDIAVHLKSVAATGAHLRRSPEEAKALAEALAPKVTADNFETLVTEHSDFRAVNGRFGIFHRGKNALANTMAQAVDALPYDGVSGVVETQAGYAIIKRLKVYKRATSDILISHISAQGAPTQVTRSRAEAEALAREINQKVLADPASFEALAREHSDGIFAFRGGSQLPWFRDTKFSAYERVVETLQVGALTTEPVETPGGFFIVRRESLD</sequence>
<dbReference type="AlphaFoldDB" id="A0A8A4TGR4"/>
<organism evidence="8 9">
    <name type="scientific">Sulfidibacter corallicola</name>
    <dbReference type="NCBI Taxonomy" id="2818388"/>
    <lineage>
        <taxon>Bacteria</taxon>
        <taxon>Pseudomonadati</taxon>
        <taxon>Acidobacteriota</taxon>
        <taxon>Holophagae</taxon>
        <taxon>Acanthopleuribacterales</taxon>
        <taxon>Acanthopleuribacteraceae</taxon>
        <taxon>Sulfidibacter</taxon>
    </lineage>
</organism>
<dbReference type="PANTHER" id="PTHR10657">
    <property type="entry name" value="PEPTIDYL-PROLYL CIS-TRANS ISOMERASE"/>
    <property type="match status" value="1"/>
</dbReference>
<dbReference type="InterPro" id="IPR046357">
    <property type="entry name" value="PPIase_dom_sf"/>
</dbReference>
<dbReference type="KEGG" id="scor:J3U87_20535"/>
<evidence type="ECO:0000313" key="8">
    <source>
        <dbReference type="EMBL" id="QTD47981.1"/>
    </source>
</evidence>
<dbReference type="Proteomes" id="UP000663929">
    <property type="component" value="Chromosome"/>
</dbReference>
<dbReference type="EMBL" id="CP071793">
    <property type="protein sequence ID" value="QTD47981.1"/>
    <property type="molecule type" value="Genomic_DNA"/>
</dbReference>
<feature type="domain" description="PpiC" evidence="7">
    <location>
        <begin position="145"/>
        <end position="257"/>
    </location>
</feature>
<evidence type="ECO:0000259" key="7">
    <source>
        <dbReference type="PROSITE" id="PS50198"/>
    </source>
</evidence>
<gene>
    <name evidence="8" type="ORF">J3U87_20535</name>
</gene>
<dbReference type="GO" id="GO:0003755">
    <property type="term" value="F:peptidyl-prolyl cis-trans isomerase activity"/>
    <property type="evidence" value="ECO:0007669"/>
    <property type="project" value="UniProtKB-KW"/>
</dbReference>
<accession>A0A8A4TGR4</accession>
<dbReference type="PANTHER" id="PTHR10657:SF4">
    <property type="entry name" value="PEPTIDYL-PROLYL CIS-TRANS ISOMERASE-RELATED"/>
    <property type="match status" value="1"/>
</dbReference>
<keyword evidence="6" id="KW-0732">Signal</keyword>
<evidence type="ECO:0000256" key="3">
    <source>
        <dbReference type="ARBA" id="ARBA00023110"/>
    </source>
</evidence>
<evidence type="ECO:0000256" key="6">
    <source>
        <dbReference type="SAM" id="SignalP"/>
    </source>
</evidence>
<dbReference type="SUPFAM" id="SSF54534">
    <property type="entry name" value="FKBP-like"/>
    <property type="match status" value="3"/>
</dbReference>
<dbReference type="PROSITE" id="PS50198">
    <property type="entry name" value="PPIC_PPIASE_2"/>
    <property type="match status" value="3"/>
</dbReference>
<evidence type="ECO:0000256" key="4">
    <source>
        <dbReference type="ARBA" id="ARBA00023235"/>
    </source>
</evidence>
<protein>
    <recommendedName>
        <fullName evidence="2">peptidylprolyl isomerase</fullName>
        <ecNumber evidence="2">5.2.1.8</ecNumber>
    </recommendedName>
</protein>
<feature type="signal peptide" evidence="6">
    <location>
        <begin position="1"/>
        <end position="21"/>
    </location>
</feature>
<dbReference type="GO" id="GO:0005829">
    <property type="term" value="C:cytosol"/>
    <property type="evidence" value="ECO:0007669"/>
    <property type="project" value="TreeGrafter"/>
</dbReference>
<dbReference type="Pfam" id="PF00639">
    <property type="entry name" value="Rotamase"/>
    <property type="match status" value="3"/>
</dbReference>
<evidence type="ECO:0000256" key="1">
    <source>
        <dbReference type="ARBA" id="ARBA00000971"/>
    </source>
</evidence>
<keyword evidence="9" id="KW-1185">Reference proteome</keyword>
<evidence type="ECO:0000313" key="9">
    <source>
        <dbReference type="Proteomes" id="UP000663929"/>
    </source>
</evidence>
<comment type="catalytic activity">
    <reaction evidence="1">
        <text>[protein]-peptidylproline (omega=180) = [protein]-peptidylproline (omega=0)</text>
        <dbReference type="Rhea" id="RHEA:16237"/>
        <dbReference type="Rhea" id="RHEA-COMP:10747"/>
        <dbReference type="Rhea" id="RHEA-COMP:10748"/>
        <dbReference type="ChEBI" id="CHEBI:83833"/>
        <dbReference type="ChEBI" id="CHEBI:83834"/>
        <dbReference type="EC" id="5.2.1.8"/>
    </reaction>
</comment>
<dbReference type="Gene3D" id="3.10.50.40">
    <property type="match status" value="3"/>
</dbReference>
<evidence type="ECO:0000256" key="2">
    <source>
        <dbReference type="ARBA" id="ARBA00013194"/>
    </source>
</evidence>
<name>A0A8A4TGR4_SULCO</name>
<dbReference type="RefSeq" id="WP_237377645.1">
    <property type="nucleotide sequence ID" value="NZ_CP071793.1"/>
</dbReference>
<evidence type="ECO:0000256" key="5">
    <source>
        <dbReference type="PROSITE-ProRule" id="PRU00278"/>
    </source>
</evidence>
<keyword evidence="3 5" id="KW-0697">Rotamase</keyword>